<dbReference type="InterPro" id="IPR036188">
    <property type="entry name" value="FAD/NAD-bd_sf"/>
</dbReference>
<protein>
    <submittedName>
        <fullName evidence="1">Uncharacterized protein</fullName>
    </submittedName>
</protein>
<evidence type="ECO:0000313" key="2">
    <source>
        <dbReference type="Proteomes" id="UP000635606"/>
    </source>
</evidence>
<dbReference type="RefSeq" id="WP_203928164.1">
    <property type="nucleotide sequence ID" value="NZ_BOPH01000038.1"/>
</dbReference>
<dbReference type="EMBL" id="BOPH01000038">
    <property type="protein sequence ID" value="GIJ68214.1"/>
    <property type="molecule type" value="Genomic_DNA"/>
</dbReference>
<gene>
    <name evidence="1" type="ORF">Voc01_031310</name>
</gene>
<dbReference type="AlphaFoldDB" id="A0A8J4EB50"/>
<sequence length="180" mass="19893">MGATPAVQIATELATVADVTITTRKPLRWQRQRILGRDFHWWLDRTGLDTSPLGPRILKSSRVPVIDDGRYQAAVRAGRPDHRPLFTRIDGDRLLWTDETRERVDALILATGYRPGLGYLGVADQPEHRGGVSTDVPGLGFVGLEHQRSLASATLRGVGRDAAHVLTALVRQRSGRQPVH</sequence>
<proteinExistence type="predicted"/>
<dbReference type="SUPFAM" id="SSF51905">
    <property type="entry name" value="FAD/NAD(P)-binding domain"/>
    <property type="match status" value="1"/>
</dbReference>
<dbReference type="Proteomes" id="UP000635606">
    <property type="component" value="Unassembled WGS sequence"/>
</dbReference>
<comment type="caution">
    <text evidence="1">The sequence shown here is derived from an EMBL/GenBank/DDBJ whole genome shotgun (WGS) entry which is preliminary data.</text>
</comment>
<evidence type="ECO:0000313" key="1">
    <source>
        <dbReference type="EMBL" id="GIJ68214.1"/>
    </source>
</evidence>
<reference evidence="1" key="1">
    <citation type="submission" date="2021-01" db="EMBL/GenBank/DDBJ databases">
        <title>Whole genome shotgun sequence of Virgisporangium ochraceum NBRC 16418.</title>
        <authorList>
            <person name="Komaki H."/>
            <person name="Tamura T."/>
        </authorList>
    </citation>
    <scope>NUCLEOTIDE SEQUENCE</scope>
    <source>
        <strain evidence="1">NBRC 16418</strain>
    </source>
</reference>
<accession>A0A8J4EB50</accession>
<name>A0A8J4EB50_9ACTN</name>
<organism evidence="1 2">
    <name type="scientific">Virgisporangium ochraceum</name>
    <dbReference type="NCBI Taxonomy" id="65505"/>
    <lineage>
        <taxon>Bacteria</taxon>
        <taxon>Bacillati</taxon>
        <taxon>Actinomycetota</taxon>
        <taxon>Actinomycetes</taxon>
        <taxon>Micromonosporales</taxon>
        <taxon>Micromonosporaceae</taxon>
        <taxon>Virgisporangium</taxon>
    </lineage>
</organism>
<keyword evidence="2" id="KW-1185">Reference proteome</keyword>
<dbReference type="Gene3D" id="3.50.50.60">
    <property type="entry name" value="FAD/NAD(P)-binding domain"/>
    <property type="match status" value="1"/>
</dbReference>